<evidence type="ECO:0000313" key="4">
    <source>
        <dbReference type="Proteomes" id="UP000279541"/>
    </source>
</evidence>
<dbReference type="EMBL" id="CP033926">
    <property type="protein sequence ID" value="AZB01909.1"/>
    <property type="molecule type" value="Genomic_DNA"/>
</dbReference>
<dbReference type="AlphaFoldDB" id="A0A1N7ICJ8"/>
<evidence type="ECO:0000313" key="1">
    <source>
        <dbReference type="EMBL" id="AZB01909.1"/>
    </source>
</evidence>
<gene>
    <name evidence="1" type="ORF">EG359_20965</name>
    <name evidence="2" type="ORF">SAMN05421768_10494</name>
</gene>
<accession>A0A1N7ICJ8</accession>
<dbReference type="STRING" id="112234.SAMN05421768_10494"/>
<dbReference type="KEGG" id="cjt:EG359_20965"/>
<dbReference type="OrthoDB" id="9940458at2"/>
<name>A0A1N7ICJ8_9FLAO</name>
<organism evidence="2 3">
    <name type="scientific">Chryseobacterium joostei</name>
    <dbReference type="NCBI Taxonomy" id="112234"/>
    <lineage>
        <taxon>Bacteria</taxon>
        <taxon>Pseudomonadati</taxon>
        <taxon>Bacteroidota</taxon>
        <taxon>Flavobacteriia</taxon>
        <taxon>Flavobacteriales</taxon>
        <taxon>Weeksellaceae</taxon>
        <taxon>Chryseobacterium group</taxon>
        <taxon>Chryseobacterium</taxon>
    </lineage>
</organism>
<proteinExistence type="predicted"/>
<reference evidence="2 3" key="1">
    <citation type="submission" date="2017-01" db="EMBL/GenBank/DDBJ databases">
        <authorList>
            <person name="Mah S.A."/>
            <person name="Swanson W.J."/>
            <person name="Moy G.W."/>
            <person name="Vacquier V.D."/>
        </authorList>
    </citation>
    <scope>NUCLEOTIDE SEQUENCE [LARGE SCALE GENOMIC DNA]</scope>
    <source>
        <strain evidence="2 3">DSM 16927</strain>
    </source>
</reference>
<dbReference type="RefSeq" id="WP_076353633.1">
    <property type="nucleotide sequence ID" value="NZ_CP033926.1"/>
</dbReference>
<dbReference type="EMBL" id="FTNZ01000004">
    <property type="protein sequence ID" value="SIS34742.1"/>
    <property type="molecule type" value="Genomic_DNA"/>
</dbReference>
<keyword evidence="4" id="KW-1185">Reference proteome</keyword>
<evidence type="ECO:0000313" key="3">
    <source>
        <dbReference type="Proteomes" id="UP000186106"/>
    </source>
</evidence>
<dbReference type="Proteomes" id="UP000186106">
    <property type="component" value="Unassembled WGS sequence"/>
</dbReference>
<sequence length="97" mass="11188">MRFNLTKLLFAVNNKLSIPSGDEVELSIDSDSLLVVKMGEVTYFFDYKILQSILDKNGFNHYYRDETEELVIDILGKHIINELFASLGRKIYPEIKG</sequence>
<reference evidence="1 4" key="2">
    <citation type="submission" date="2018-11" db="EMBL/GenBank/DDBJ databases">
        <title>Proposal to divide the Flavobacteriaceae and reorganize its genera based on Amino Acid Identity values calculated from whole genome sequences.</title>
        <authorList>
            <person name="Nicholson A.C."/>
            <person name="Gulvik C.A."/>
            <person name="Whitney A.M."/>
            <person name="Humrighouse B.W."/>
            <person name="Bell M."/>
            <person name="Holmes B."/>
            <person name="Steigerwalt A.G."/>
            <person name="Villarma A."/>
            <person name="Sheth M."/>
            <person name="Batra D."/>
            <person name="Pryor J."/>
            <person name="Bernardet J.-F."/>
            <person name="Hugo C."/>
            <person name="Kampfer P."/>
            <person name="Newman J."/>
            <person name="McQuiston J.R."/>
        </authorList>
    </citation>
    <scope>NUCLEOTIDE SEQUENCE [LARGE SCALE GENOMIC DNA]</scope>
    <source>
        <strain evidence="1 4">DSM 16927</strain>
    </source>
</reference>
<evidence type="ECO:0000313" key="2">
    <source>
        <dbReference type="EMBL" id="SIS34742.1"/>
    </source>
</evidence>
<protein>
    <submittedName>
        <fullName evidence="2">Uncharacterized protein</fullName>
    </submittedName>
</protein>
<dbReference type="Proteomes" id="UP000279541">
    <property type="component" value="Chromosome"/>
</dbReference>